<feature type="chain" id="PRO_5035359161" evidence="1">
    <location>
        <begin position="19"/>
        <end position="93"/>
    </location>
</feature>
<reference evidence="6" key="1">
    <citation type="submission" date="2016-11" db="UniProtKB">
        <authorList>
            <consortium name="WormBaseParasite"/>
        </authorList>
    </citation>
    <scope>IDENTIFICATION</scope>
</reference>
<evidence type="ECO:0000256" key="1">
    <source>
        <dbReference type="SAM" id="SignalP"/>
    </source>
</evidence>
<evidence type="ECO:0000313" key="5">
    <source>
        <dbReference type="Proteomes" id="UP000659654"/>
    </source>
</evidence>
<gene>
    <name evidence="2" type="ORF">BXYJ_LOCUS1054</name>
</gene>
<evidence type="ECO:0000313" key="3">
    <source>
        <dbReference type="EMBL" id="CAG9082983.1"/>
    </source>
</evidence>
<accession>A0A1I7RLH4</accession>
<evidence type="ECO:0000313" key="2">
    <source>
        <dbReference type="EMBL" id="CAD5208818.1"/>
    </source>
</evidence>
<keyword evidence="1" id="KW-0732">Signal</keyword>
<dbReference type="EMBL" id="CAJFCV020000001">
    <property type="protein sequence ID" value="CAG9082983.1"/>
    <property type="molecule type" value="Genomic_DNA"/>
</dbReference>
<dbReference type="Proteomes" id="UP000582659">
    <property type="component" value="Unassembled WGS sequence"/>
</dbReference>
<feature type="signal peptide" evidence="1">
    <location>
        <begin position="1"/>
        <end position="18"/>
    </location>
</feature>
<dbReference type="Proteomes" id="UP000095284">
    <property type="component" value="Unplaced"/>
</dbReference>
<dbReference type="EMBL" id="CAJFDI010000001">
    <property type="protein sequence ID" value="CAD5208818.1"/>
    <property type="molecule type" value="Genomic_DNA"/>
</dbReference>
<proteinExistence type="predicted"/>
<keyword evidence="5" id="KW-1185">Reference proteome</keyword>
<evidence type="ECO:0000313" key="4">
    <source>
        <dbReference type="Proteomes" id="UP000095284"/>
    </source>
</evidence>
<organism evidence="4 6">
    <name type="scientific">Bursaphelenchus xylophilus</name>
    <name type="common">Pinewood nematode worm</name>
    <name type="synonym">Aphelenchoides xylophilus</name>
    <dbReference type="NCBI Taxonomy" id="6326"/>
    <lineage>
        <taxon>Eukaryota</taxon>
        <taxon>Metazoa</taxon>
        <taxon>Ecdysozoa</taxon>
        <taxon>Nematoda</taxon>
        <taxon>Chromadorea</taxon>
        <taxon>Rhabditida</taxon>
        <taxon>Tylenchina</taxon>
        <taxon>Tylenchomorpha</taxon>
        <taxon>Aphelenchoidea</taxon>
        <taxon>Aphelenchoididae</taxon>
        <taxon>Bursaphelenchus</taxon>
    </lineage>
</organism>
<name>A0A1I7RLH4_BURXY</name>
<dbReference type="Proteomes" id="UP000659654">
    <property type="component" value="Unassembled WGS sequence"/>
</dbReference>
<dbReference type="WBParaSite" id="BXY_0155900.1">
    <property type="protein sequence ID" value="BXY_0155900.1"/>
    <property type="gene ID" value="BXY_0155900"/>
</dbReference>
<dbReference type="AlphaFoldDB" id="A0A1I7RLH4"/>
<protein>
    <submittedName>
        <fullName evidence="2">(pine wood nematode) hypothetical protein</fullName>
    </submittedName>
</protein>
<dbReference type="OrthoDB" id="5794624at2759"/>
<evidence type="ECO:0000313" key="6">
    <source>
        <dbReference type="WBParaSite" id="BXY_0155900.1"/>
    </source>
</evidence>
<reference evidence="3" key="2">
    <citation type="submission" date="2020-08" db="EMBL/GenBank/DDBJ databases">
        <authorList>
            <person name="Kikuchi T."/>
        </authorList>
    </citation>
    <scope>NUCLEOTIDE SEQUENCE</scope>
    <source>
        <strain evidence="2">Ka4C1</strain>
    </source>
</reference>
<sequence>MHCLIWCTLLVVLCLGHALVDFPKFYSDPMQLMIGRPSRAINYRSERLKGFGSEQKWKRRRATPIQISPFFYLSNPNEDSMVYVPPQSSSTTE</sequence>